<dbReference type="Proteomes" id="UP000005808">
    <property type="component" value="Unassembled WGS sequence"/>
</dbReference>
<dbReference type="PANTHER" id="PTHR42928">
    <property type="entry name" value="TRICARBOXYLATE-BINDING PROTEIN"/>
    <property type="match status" value="1"/>
</dbReference>
<dbReference type="PIRSF" id="PIRSF017082">
    <property type="entry name" value="YflP"/>
    <property type="match status" value="1"/>
</dbReference>
<feature type="chain" id="PRO_5003554595" evidence="2">
    <location>
        <begin position="28"/>
        <end position="338"/>
    </location>
</feature>
<feature type="signal peptide" evidence="2">
    <location>
        <begin position="1"/>
        <end position="27"/>
    </location>
</feature>
<organism evidence="3 4">
    <name type="scientific">Cupriavidus basilensis OR16</name>
    <dbReference type="NCBI Taxonomy" id="1127483"/>
    <lineage>
        <taxon>Bacteria</taxon>
        <taxon>Pseudomonadati</taxon>
        <taxon>Pseudomonadota</taxon>
        <taxon>Betaproteobacteria</taxon>
        <taxon>Burkholderiales</taxon>
        <taxon>Burkholderiaceae</taxon>
        <taxon>Cupriavidus</taxon>
    </lineage>
</organism>
<evidence type="ECO:0000313" key="4">
    <source>
        <dbReference type="Proteomes" id="UP000005808"/>
    </source>
</evidence>
<dbReference type="CDD" id="cd13578">
    <property type="entry name" value="PBP2_Bug27"/>
    <property type="match status" value="1"/>
</dbReference>
<dbReference type="Gene3D" id="3.40.190.150">
    <property type="entry name" value="Bordetella uptake gene, domain 1"/>
    <property type="match status" value="1"/>
</dbReference>
<name>H1SGZ8_9BURK</name>
<sequence>MKFSSVVRCLAAISLLGAALAGMPARANPIDHANAGADPGGDFPQRPIRLVVTFPPGGGTDTLARVIGTELGRSVGQTVVVDNRPGASGNIGAELVARSPADGYTLLVVNSTFAINPGVFRKLPFDPGKDFSAVIAFASVPSVIAVPEHSPIRGLKDLIAAGRSGKPPSYASCGNGTPQHLAGELLKISAKIDLLHIPYKGCAPAMTDVLGGQADVSINTLTNTLPYLKTGKLRALAVTSRGRSPFLPEVPSVSELGLPDYDVDQWFGILAPAGTPPDIVQKLNLEIARVIARPQTKANLANLGFATTHSTPAEFQRMVNADIARWTKLALRIGLKAD</sequence>
<reference evidence="3 4" key="1">
    <citation type="journal article" date="2012" name="J. Bacteriol.">
        <title>De Novo Genome Project of Cupriavidus basilensis OR16.</title>
        <authorList>
            <person name="Cserhati M."/>
            <person name="Kriszt B."/>
            <person name="Szoboszlay S."/>
            <person name="Toth A."/>
            <person name="Szabo I."/>
            <person name="Tancsics A."/>
            <person name="Nagy I."/>
            <person name="Horvath B."/>
            <person name="Nagy I."/>
            <person name="Kukolya J."/>
        </authorList>
    </citation>
    <scope>NUCLEOTIDE SEQUENCE [LARGE SCALE GENOMIC DNA]</scope>
    <source>
        <strain evidence="3 4">OR16</strain>
    </source>
</reference>
<dbReference type="AlphaFoldDB" id="H1SGZ8"/>
<keyword evidence="2" id="KW-0732">Signal</keyword>
<dbReference type="PATRIC" id="fig|1127483.3.peg.7659"/>
<protein>
    <submittedName>
        <fullName evidence="3">Extra-cytoplasmic solute receptor</fullName>
    </submittedName>
</protein>
<comment type="similarity">
    <text evidence="1">Belongs to the UPF0065 (bug) family.</text>
</comment>
<dbReference type="Pfam" id="PF03401">
    <property type="entry name" value="TctC"/>
    <property type="match status" value="1"/>
</dbReference>
<evidence type="ECO:0000313" key="3">
    <source>
        <dbReference type="EMBL" id="EHP38189.1"/>
    </source>
</evidence>
<dbReference type="InterPro" id="IPR005064">
    <property type="entry name" value="BUG"/>
</dbReference>
<comment type="caution">
    <text evidence="3">The sequence shown here is derived from an EMBL/GenBank/DDBJ whole genome shotgun (WGS) entry which is preliminary data.</text>
</comment>
<dbReference type="InterPro" id="IPR042100">
    <property type="entry name" value="Bug_dom1"/>
</dbReference>
<keyword evidence="3" id="KW-0675">Receptor</keyword>
<evidence type="ECO:0000256" key="1">
    <source>
        <dbReference type="ARBA" id="ARBA00006987"/>
    </source>
</evidence>
<accession>H1SGZ8</accession>
<dbReference type="Gene3D" id="3.40.190.10">
    <property type="entry name" value="Periplasmic binding protein-like II"/>
    <property type="match status" value="1"/>
</dbReference>
<gene>
    <name evidence="3" type="ORF">OR16_38459</name>
</gene>
<dbReference type="PANTHER" id="PTHR42928:SF5">
    <property type="entry name" value="BLR1237 PROTEIN"/>
    <property type="match status" value="1"/>
</dbReference>
<proteinExistence type="inferred from homology"/>
<evidence type="ECO:0000256" key="2">
    <source>
        <dbReference type="SAM" id="SignalP"/>
    </source>
</evidence>
<dbReference type="SUPFAM" id="SSF53850">
    <property type="entry name" value="Periplasmic binding protein-like II"/>
    <property type="match status" value="1"/>
</dbReference>
<dbReference type="OrthoDB" id="8678477at2"/>
<dbReference type="EMBL" id="AHJE01000140">
    <property type="protein sequence ID" value="EHP38189.1"/>
    <property type="molecule type" value="Genomic_DNA"/>
</dbReference>